<protein>
    <recommendedName>
        <fullName evidence="9">Acetylglutamate kinase</fullName>
        <ecNumber evidence="9">2.7.2.8</ecNumber>
    </recommendedName>
    <alternativeName>
        <fullName evidence="9">N-acetyl-L-glutamate 5-phosphotransferase</fullName>
    </alternativeName>
    <alternativeName>
        <fullName evidence="9">NAG kinase</fullName>
        <shortName evidence="9">NAGK</shortName>
    </alternativeName>
</protein>
<feature type="site" description="Transition state stabilizer" evidence="9">
    <location>
        <position position="18"/>
    </location>
</feature>
<reference evidence="11" key="2">
    <citation type="submission" date="2021-04" db="EMBL/GenBank/DDBJ databases">
        <authorList>
            <person name="Liu J."/>
        </authorList>
    </citation>
    <scope>NUCLEOTIDE SEQUENCE</scope>
    <source>
        <strain evidence="11">BAD-6</strain>
    </source>
</reference>
<comment type="similarity">
    <text evidence="9">Belongs to the acetylglutamate kinase family. ArgB subfamily.</text>
</comment>
<sequence>MNMKINLEKYREKTIVIKYGGNAMINEELKAAVMEDMVFLSEAGIRVVLVHGGGPEINQMLQRVGKEPKFINGLRYTDKETMDIVTMILAGKVNKSLVALIHKNRGKAIGLCGVDGGMLQVKKHQGELDLGMVGDIITVDGSSLEMALDQNLIPVIATLGVDEKGEIYNINADTAAAAIAGALKAEKLISMTDIKGVLLDKDNEETLLSRIKTRDVAKLIGDGVISGGMIPKIQSCVEGLEQGVKEAMIIDGRVRHAVLGALESEEAAGTVFYTE</sequence>
<gene>
    <name evidence="9 11" type="primary">argB</name>
    <name evidence="11" type="ORF">KCX82_17530</name>
</gene>
<dbReference type="UniPathway" id="UPA00068">
    <property type="reaction ID" value="UER00107"/>
</dbReference>
<keyword evidence="6 9" id="KW-0418">Kinase</keyword>
<dbReference type="GO" id="GO:0005737">
    <property type="term" value="C:cytoplasm"/>
    <property type="evidence" value="ECO:0007669"/>
    <property type="project" value="UniProtKB-SubCell"/>
</dbReference>
<keyword evidence="9" id="KW-0963">Cytoplasm</keyword>
<comment type="catalytic activity">
    <reaction evidence="8 9">
        <text>N-acetyl-L-glutamate + ATP = N-acetyl-L-glutamyl 5-phosphate + ADP</text>
        <dbReference type="Rhea" id="RHEA:14629"/>
        <dbReference type="ChEBI" id="CHEBI:30616"/>
        <dbReference type="ChEBI" id="CHEBI:44337"/>
        <dbReference type="ChEBI" id="CHEBI:57936"/>
        <dbReference type="ChEBI" id="CHEBI:456216"/>
        <dbReference type="EC" id="2.7.2.8"/>
    </reaction>
</comment>
<evidence type="ECO:0000256" key="9">
    <source>
        <dbReference type="HAMAP-Rule" id="MF_00082"/>
    </source>
</evidence>
<dbReference type="InterPro" id="IPR036393">
    <property type="entry name" value="AceGlu_kinase-like_sf"/>
</dbReference>
<organism evidence="11 12">
    <name type="scientific">Sinanaerobacter chloroacetimidivorans</name>
    <dbReference type="NCBI Taxonomy" id="2818044"/>
    <lineage>
        <taxon>Bacteria</taxon>
        <taxon>Bacillati</taxon>
        <taxon>Bacillota</taxon>
        <taxon>Clostridia</taxon>
        <taxon>Peptostreptococcales</taxon>
        <taxon>Anaerovoracaceae</taxon>
        <taxon>Sinanaerobacter</taxon>
    </lineage>
</organism>
<keyword evidence="7 9" id="KW-0067">ATP-binding</keyword>
<evidence type="ECO:0000256" key="6">
    <source>
        <dbReference type="ARBA" id="ARBA00022777"/>
    </source>
</evidence>
<proteinExistence type="inferred from homology"/>
<evidence type="ECO:0000256" key="4">
    <source>
        <dbReference type="ARBA" id="ARBA00022679"/>
    </source>
</evidence>
<dbReference type="Gene3D" id="3.40.1160.10">
    <property type="entry name" value="Acetylglutamate kinase-like"/>
    <property type="match status" value="1"/>
</dbReference>
<reference evidence="11" key="1">
    <citation type="submission" date="2021-04" db="EMBL/GenBank/DDBJ databases">
        <title>Sinoanaerobacter chloroacetimidivorans sp. nov., an obligate anaerobic bacterium isolated from anaerobic sludge.</title>
        <authorList>
            <person name="Bao Y."/>
        </authorList>
    </citation>
    <scope>NUCLEOTIDE SEQUENCE</scope>
    <source>
        <strain evidence="11">BAD-6</strain>
    </source>
</reference>
<name>A0A8J7W3H0_9FIRM</name>
<accession>A0A8J7W3H0</accession>
<dbReference type="GO" id="GO:0042450">
    <property type="term" value="P:L-arginine biosynthetic process via ornithine"/>
    <property type="evidence" value="ECO:0007669"/>
    <property type="project" value="UniProtKB-UniRule"/>
</dbReference>
<dbReference type="GO" id="GO:0003991">
    <property type="term" value="F:acetylglutamate kinase activity"/>
    <property type="evidence" value="ECO:0007669"/>
    <property type="project" value="UniProtKB-UniRule"/>
</dbReference>
<dbReference type="InterPro" id="IPR001048">
    <property type="entry name" value="Asp/Glu/Uridylate_kinase"/>
</dbReference>
<dbReference type="GO" id="GO:0005524">
    <property type="term" value="F:ATP binding"/>
    <property type="evidence" value="ECO:0007669"/>
    <property type="project" value="UniProtKB-UniRule"/>
</dbReference>
<comment type="pathway">
    <text evidence="1 9">Amino-acid biosynthesis; L-arginine biosynthesis; N(2)-acetyl-L-ornithine from L-glutamate: step 2/4.</text>
</comment>
<evidence type="ECO:0000256" key="7">
    <source>
        <dbReference type="ARBA" id="ARBA00022840"/>
    </source>
</evidence>
<keyword evidence="3 9" id="KW-0028">Amino-acid biosynthesis</keyword>
<dbReference type="EMBL" id="JAGSND010000015">
    <property type="protein sequence ID" value="MBR0599691.1"/>
    <property type="molecule type" value="Genomic_DNA"/>
</dbReference>
<dbReference type="EC" id="2.7.2.8" evidence="9"/>
<dbReference type="PANTHER" id="PTHR23342:SF0">
    <property type="entry name" value="N-ACETYLGLUTAMATE SYNTHASE, MITOCHONDRIAL"/>
    <property type="match status" value="1"/>
</dbReference>
<evidence type="ECO:0000256" key="1">
    <source>
        <dbReference type="ARBA" id="ARBA00004828"/>
    </source>
</evidence>
<evidence type="ECO:0000256" key="3">
    <source>
        <dbReference type="ARBA" id="ARBA00022605"/>
    </source>
</evidence>
<dbReference type="PANTHER" id="PTHR23342">
    <property type="entry name" value="N-ACETYLGLUTAMATE SYNTHASE"/>
    <property type="match status" value="1"/>
</dbReference>
<feature type="domain" description="Aspartate/glutamate/uridylate kinase" evidence="10">
    <location>
        <begin position="13"/>
        <end position="251"/>
    </location>
</feature>
<keyword evidence="12" id="KW-1185">Reference proteome</keyword>
<feature type="site" description="Transition state stabilizer" evidence="9">
    <location>
        <position position="232"/>
    </location>
</feature>
<keyword evidence="2 9" id="KW-0055">Arginine biosynthesis</keyword>
<comment type="function">
    <text evidence="9">Catalyzes the ATP-dependent phosphorylation of N-acetyl-L-glutamate.</text>
</comment>
<dbReference type="NCBIfam" id="TIGR00761">
    <property type="entry name" value="argB"/>
    <property type="match status" value="1"/>
</dbReference>
<evidence type="ECO:0000256" key="5">
    <source>
        <dbReference type="ARBA" id="ARBA00022741"/>
    </source>
</evidence>
<evidence type="ECO:0000313" key="11">
    <source>
        <dbReference type="EMBL" id="MBR0599691.1"/>
    </source>
</evidence>
<dbReference type="Pfam" id="PF00696">
    <property type="entry name" value="AA_kinase"/>
    <property type="match status" value="1"/>
</dbReference>
<dbReference type="Proteomes" id="UP000675664">
    <property type="component" value="Unassembled WGS sequence"/>
</dbReference>
<dbReference type="InterPro" id="IPR001057">
    <property type="entry name" value="Glu/AcGlu_kinase"/>
</dbReference>
<keyword evidence="5 9" id="KW-0547">Nucleotide-binding</keyword>
<feature type="binding site" evidence="9">
    <location>
        <begin position="53"/>
        <end position="54"/>
    </location>
    <ligand>
        <name>substrate</name>
    </ligand>
</feature>
<evidence type="ECO:0000259" key="10">
    <source>
        <dbReference type="Pfam" id="PF00696"/>
    </source>
</evidence>
<comment type="caution">
    <text evidence="11">The sequence shown here is derived from an EMBL/GenBank/DDBJ whole genome shotgun (WGS) entry which is preliminary data.</text>
</comment>
<evidence type="ECO:0000256" key="2">
    <source>
        <dbReference type="ARBA" id="ARBA00022571"/>
    </source>
</evidence>
<dbReference type="HAMAP" id="MF_00082">
    <property type="entry name" value="ArgB"/>
    <property type="match status" value="1"/>
</dbReference>
<dbReference type="InterPro" id="IPR037528">
    <property type="entry name" value="ArgB"/>
</dbReference>
<keyword evidence="4 9" id="KW-0808">Transferase</keyword>
<dbReference type="AlphaFoldDB" id="A0A8J7W3H0"/>
<dbReference type="PRINTS" id="PR00474">
    <property type="entry name" value="GLU5KINASE"/>
</dbReference>
<feature type="binding site" evidence="9">
    <location>
        <position position="75"/>
    </location>
    <ligand>
        <name>substrate</name>
    </ligand>
</feature>
<dbReference type="FunFam" id="3.40.1160.10:FF:000004">
    <property type="entry name" value="Acetylglutamate kinase"/>
    <property type="match status" value="1"/>
</dbReference>
<dbReference type="InterPro" id="IPR004662">
    <property type="entry name" value="AcgluKinase_fam"/>
</dbReference>
<feature type="binding site" evidence="9">
    <location>
        <position position="169"/>
    </location>
    <ligand>
        <name>substrate</name>
    </ligand>
</feature>
<evidence type="ECO:0000313" key="12">
    <source>
        <dbReference type="Proteomes" id="UP000675664"/>
    </source>
</evidence>
<comment type="subcellular location">
    <subcellularLocation>
        <location evidence="9">Cytoplasm</location>
    </subcellularLocation>
</comment>
<evidence type="ECO:0000256" key="8">
    <source>
        <dbReference type="ARBA" id="ARBA00048141"/>
    </source>
</evidence>
<dbReference type="PIRSF" id="PIRSF000728">
    <property type="entry name" value="NAGK"/>
    <property type="match status" value="1"/>
</dbReference>
<dbReference type="SUPFAM" id="SSF53633">
    <property type="entry name" value="Carbamate kinase-like"/>
    <property type="match status" value="1"/>
</dbReference>